<feature type="compositionally biased region" description="Basic and acidic residues" evidence="1">
    <location>
        <begin position="1"/>
        <end position="14"/>
    </location>
</feature>
<evidence type="ECO:0000313" key="2">
    <source>
        <dbReference type="EMBL" id="MDN7025708.1"/>
    </source>
</evidence>
<keyword evidence="3" id="KW-1185">Reference proteome</keyword>
<sequence>MEDECSMREPRDISDQLSGLKQHPQESLDDVVRRLAAEVADDEYDDPMKTWKSCPVYKLEVLWKDQSRESAE</sequence>
<accession>A0ABT8MCP2</accession>
<feature type="region of interest" description="Disordered" evidence="1">
    <location>
        <begin position="1"/>
        <end position="26"/>
    </location>
</feature>
<evidence type="ECO:0000256" key="1">
    <source>
        <dbReference type="SAM" id="MobiDB-lite"/>
    </source>
</evidence>
<dbReference type="EMBL" id="VCYH01000009">
    <property type="protein sequence ID" value="MDN7025708.1"/>
    <property type="molecule type" value="Genomic_DNA"/>
</dbReference>
<dbReference type="RefSeq" id="WP_301664894.1">
    <property type="nucleotide sequence ID" value="NZ_VCYH01000009.1"/>
</dbReference>
<comment type="caution">
    <text evidence="2">The sequence shown here is derived from an EMBL/GenBank/DDBJ whole genome shotgun (WGS) entry which is preliminary data.</text>
</comment>
<proteinExistence type="predicted"/>
<protein>
    <submittedName>
        <fullName evidence="2">Uncharacterized protein</fullName>
    </submittedName>
</protein>
<reference evidence="2" key="1">
    <citation type="submission" date="2019-05" db="EMBL/GenBank/DDBJ databases">
        <title>Methanoculleus sp. FWC-SCC1, a methanogenic archaeon isolated from deep marine cold seep.</title>
        <authorList>
            <person name="Chen Y.-W."/>
            <person name="Chen S.-C."/>
            <person name="Teng N.-H."/>
            <person name="Lai M.-C."/>
        </authorList>
    </citation>
    <scope>NUCLEOTIDE SEQUENCE</scope>
    <source>
        <strain evidence="2">FWC-SCC1</strain>
    </source>
</reference>
<evidence type="ECO:0000313" key="3">
    <source>
        <dbReference type="Proteomes" id="UP001168338"/>
    </source>
</evidence>
<gene>
    <name evidence="2" type="ORF">FGU65_12590</name>
</gene>
<dbReference type="Proteomes" id="UP001168338">
    <property type="component" value="Unassembled WGS sequence"/>
</dbReference>
<name>A0ABT8MCP2_9EURY</name>
<organism evidence="2 3">
    <name type="scientific">Methanoculleus frigidifontis</name>
    <dbReference type="NCBI Taxonomy" id="2584085"/>
    <lineage>
        <taxon>Archaea</taxon>
        <taxon>Methanobacteriati</taxon>
        <taxon>Methanobacteriota</taxon>
        <taxon>Stenosarchaea group</taxon>
        <taxon>Methanomicrobia</taxon>
        <taxon>Methanomicrobiales</taxon>
        <taxon>Methanomicrobiaceae</taxon>
        <taxon>Methanoculleus</taxon>
    </lineage>
</organism>